<name>A0A423KL12_9PSED</name>
<dbReference type="PANTHER" id="PTHR43289">
    <property type="entry name" value="MITOGEN-ACTIVATED PROTEIN KINASE KINASE KINASE 20-RELATED"/>
    <property type="match status" value="1"/>
</dbReference>
<dbReference type="Pfam" id="PF00069">
    <property type="entry name" value="Pkinase"/>
    <property type="match status" value="1"/>
</dbReference>
<dbReference type="RefSeq" id="WP_123405080.1">
    <property type="nucleotide sequence ID" value="NZ_MOBP01000006.1"/>
</dbReference>
<accession>A0A423KL12</accession>
<dbReference type="EMBL" id="MOBP01000006">
    <property type="protein sequence ID" value="RON54549.1"/>
    <property type="molecule type" value="Genomic_DNA"/>
</dbReference>
<dbReference type="Proteomes" id="UP000283627">
    <property type="component" value="Unassembled WGS sequence"/>
</dbReference>
<evidence type="ECO:0000313" key="7">
    <source>
        <dbReference type="Proteomes" id="UP000283627"/>
    </source>
</evidence>
<dbReference type="InterPro" id="IPR000719">
    <property type="entry name" value="Prot_kinase_dom"/>
</dbReference>
<dbReference type="AlphaFoldDB" id="A0A423KL12"/>
<comment type="caution">
    <text evidence="6">The sequence shown here is derived from an EMBL/GenBank/DDBJ whole genome shotgun (WGS) entry which is preliminary data.</text>
</comment>
<dbReference type="GO" id="GO:0005524">
    <property type="term" value="F:ATP binding"/>
    <property type="evidence" value="ECO:0007669"/>
    <property type="project" value="UniProtKB-KW"/>
</dbReference>
<evidence type="ECO:0000313" key="6">
    <source>
        <dbReference type="EMBL" id="RON54549.1"/>
    </source>
</evidence>
<feature type="domain" description="Protein kinase" evidence="5">
    <location>
        <begin position="20"/>
        <end position="289"/>
    </location>
</feature>
<evidence type="ECO:0000256" key="2">
    <source>
        <dbReference type="ARBA" id="ARBA00022741"/>
    </source>
</evidence>
<dbReference type="SUPFAM" id="SSF56112">
    <property type="entry name" value="Protein kinase-like (PK-like)"/>
    <property type="match status" value="1"/>
</dbReference>
<dbReference type="GO" id="GO:0004674">
    <property type="term" value="F:protein serine/threonine kinase activity"/>
    <property type="evidence" value="ECO:0007669"/>
    <property type="project" value="UniProtKB-KW"/>
</dbReference>
<dbReference type="InterPro" id="IPR008271">
    <property type="entry name" value="Ser/Thr_kinase_AS"/>
</dbReference>
<dbReference type="OrthoDB" id="9801841at2"/>
<keyword evidence="1" id="KW-0808">Transferase</keyword>
<keyword evidence="4" id="KW-0067">ATP-binding</keyword>
<reference evidence="6 7" key="1">
    <citation type="submission" date="2016-10" db="EMBL/GenBank/DDBJ databases">
        <title>Comparative genome analysis of multiple Pseudomonas spp. focuses on biocontrol and plant growth promoting traits.</title>
        <authorList>
            <person name="Tao X.-Y."/>
            <person name="Taylor C.G."/>
        </authorList>
    </citation>
    <scope>NUCLEOTIDE SEQUENCE [LARGE SCALE GENOMIC DNA]</scope>
    <source>
        <strain evidence="6 7">39A2</strain>
    </source>
</reference>
<keyword evidence="2" id="KW-0547">Nucleotide-binding</keyword>
<dbReference type="Gene3D" id="1.10.510.10">
    <property type="entry name" value="Transferase(Phosphotransferase) domain 1"/>
    <property type="match status" value="1"/>
</dbReference>
<sequence>MNIKSAHFLPGTNKRLGDKYLLLECLGDGSHGWVWRAERLIDGAIVAVKIPKDLTKDDRMLAEGKELLNIDTHKNIVRILDMGRVPPENEWFFIEMEYFPSQSLAQKLEQRAQHFGNTFERLFGIYAQVLDAVGFLANFQTPISHGDIKPHNILVGAGDLVKLTDFGSSALPEEIYVRTRENGGTVLYAAPEYSDSVSRKGSFEDLLRGDIYSLGVLLYQLLTGQLPHDTPSQVRRHAPFRRPSEVNASIAPSIDALILRCLERVPSDRYSDIDSLRIAFDSARQHQLNSPRHLVANSSELAGSDWSTSVVDALDERDYLKAAIIAEIEFARTHDYGALLQQLNALYRADRLFEFKDVFERESQNAKLQGDDAKSIHILAIKTYLSLREIDLAKAMLLDEKVLGIDSLEYDFLLATVYGLEANFPAARKALETINRKSPSKPHVLVRLIQVCEQMRDYAAAAGYLRHVLKLVKSSPELDLKQQRYQALGLW</sequence>
<gene>
    <name evidence="6" type="ORF">BK665_09455</name>
</gene>
<dbReference type="SUPFAM" id="SSF48452">
    <property type="entry name" value="TPR-like"/>
    <property type="match status" value="1"/>
</dbReference>
<dbReference type="Gene3D" id="1.25.40.10">
    <property type="entry name" value="Tetratricopeptide repeat domain"/>
    <property type="match status" value="1"/>
</dbReference>
<evidence type="ECO:0000259" key="5">
    <source>
        <dbReference type="PROSITE" id="PS50011"/>
    </source>
</evidence>
<dbReference type="InterPro" id="IPR011990">
    <property type="entry name" value="TPR-like_helical_dom_sf"/>
</dbReference>
<protein>
    <submittedName>
        <fullName evidence="6">Serine/threonine protein kinase</fullName>
    </submittedName>
</protein>
<dbReference type="PROSITE" id="PS00108">
    <property type="entry name" value="PROTEIN_KINASE_ST"/>
    <property type="match status" value="1"/>
</dbReference>
<evidence type="ECO:0000256" key="4">
    <source>
        <dbReference type="ARBA" id="ARBA00022840"/>
    </source>
</evidence>
<dbReference type="InterPro" id="IPR011009">
    <property type="entry name" value="Kinase-like_dom_sf"/>
</dbReference>
<organism evidence="6 7">
    <name type="scientific">Pseudomonas frederiksbergensis</name>
    <dbReference type="NCBI Taxonomy" id="104087"/>
    <lineage>
        <taxon>Bacteria</taxon>
        <taxon>Pseudomonadati</taxon>
        <taxon>Pseudomonadota</taxon>
        <taxon>Gammaproteobacteria</taxon>
        <taxon>Pseudomonadales</taxon>
        <taxon>Pseudomonadaceae</taxon>
        <taxon>Pseudomonas</taxon>
    </lineage>
</organism>
<dbReference type="PROSITE" id="PS50011">
    <property type="entry name" value="PROTEIN_KINASE_DOM"/>
    <property type="match status" value="1"/>
</dbReference>
<evidence type="ECO:0000256" key="3">
    <source>
        <dbReference type="ARBA" id="ARBA00022777"/>
    </source>
</evidence>
<evidence type="ECO:0000256" key="1">
    <source>
        <dbReference type="ARBA" id="ARBA00022679"/>
    </source>
</evidence>
<dbReference type="CDD" id="cd14014">
    <property type="entry name" value="STKc_PknB_like"/>
    <property type="match status" value="1"/>
</dbReference>
<keyword evidence="6" id="KW-0723">Serine/threonine-protein kinase</keyword>
<proteinExistence type="predicted"/>
<keyword evidence="3 6" id="KW-0418">Kinase</keyword>
<dbReference type="SMART" id="SM00220">
    <property type="entry name" value="S_TKc"/>
    <property type="match status" value="1"/>
</dbReference>
<dbReference type="PANTHER" id="PTHR43289:SF6">
    <property type="entry name" value="SERINE_THREONINE-PROTEIN KINASE NEKL-3"/>
    <property type="match status" value="1"/>
</dbReference>